<reference evidence="1" key="2">
    <citation type="submission" date="2022-01" db="EMBL/GenBank/DDBJ databases">
        <authorList>
            <person name="Yamashiro T."/>
            <person name="Shiraishi A."/>
            <person name="Satake H."/>
            <person name="Nakayama K."/>
        </authorList>
    </citation>
    <scope>NUCLEOTIDE SEQUENCE</scope>
</reference>
<dbReference type="SUPFAM" id="SSF56112">
    <property type="entry name" value="Protein kinase-like (PK-like)"/>
    <property type="match status" value="1"/>
</dbReference>
<sequence>MVSNAVGTSGYCDPLYREIGLHTKESDVYPFGVYCLKLCGYHNGELTEILVPKWRHRYDQKSCEKSWEERPTLDKIVKELEFEIFENLKKKVNIVELMIIADLAVPPLSYGSNSHFLLLLLEGSECACEVAASKAGGITQRIRVYKVRAFGAMRACGSHVTDIATRPQKTKAPIEISWYKHCNQENPSKIMGVLSLIEANSFSFSATLVCKKARGVFRQPVLKANGCYIDAYVTAVDKFHEMGCGRNSENTLWSNTSGCGAELGRERFIDIVYDDTGCGAELGREHFIDIDILSFCHKEKRLDMALDTSTYTEYSSFHKRPYVEDNFALKSDVAHDCMHEGAAFGDDVAMKCLATEFKREIYVVCSLLLRLTVREIC</sequence>
<evidence type="ECO:0000313" key="1">
    <source>
        <dbReference type="EMBL" id="GJS66363.1"/>
    </source>
</evidence>
<keyword evidence="2" id="KW-1185">Reference proteome</keyword>
<comment type="caution">
    <text evidence="1">The sequence shown here is derived from an EMBL/GenBank/DDBJ whole genome shotgun (WGS) entry which is preliminary data.</text>
</comment>
<gene>
    <name evidence="1" type="ORF">Tco_0680927</name>
</gene>
<evidence type="ECO:0000313" key="2">
    <source>
        <dbReference type="Proteomes" id="UP001151760"/>
    </source>
</evidence>
<dbReference type="Gene3D" id="1.10.510.10">
    <property type="entry name" value="Transferase(Phosphotransferase) domain 1"/>
    <property type="match status" value="1"/>
</dbReference>
<dbReference type="Proteomes" id="UP001151760">
    <property type="component" value="Unassembled WGS sequence"/>
</dbReference>
<accession>A0ABQ4XN61</accession>
<dbReference type="EMBL" id="BQNB010009643">
    <property type="protein sequence ID" value="GJS66363.1"/>
    <property type="molecule type" value="Genomic_DNA"/>
</dbReference>
<protein>
    <submittedName>
        <fullName evidence="1">Receptor-like protein kinase</fullName>
    </submittedName>
</protein>
<reference evidence="1" key="1">
    <citation type="journal article" date="2022" name="Int. J. Mol. Sci.">
        <title>Draft Genome of Tanacetum Coccineum: Genomic Comparison of Closely Related Tanacetum-Family Plants.</title>
        <authorList>
            <person name="Yamashiro T."/>
            <person name="Shiraishi A."/>
            <person name="Nakayama K."/>
            <person name="Satake H."/>
        </authorList>
    </citation>
    <scope>NUCLEOTIDE SEQUENCE</scope>
</reference>
<name>A0ABQ4XN61_9ASTR</name>
<organism evidence="1 2">
    <name type="scientific">Tanacetum coccineum</name>
    <dbReference type="NCBI Taxonomy" id="301880"/>
    <lineage>
        <taxon>Eukaryota</taxon>
        <taxon>Viridiplantae</taxon>
        <taxon>Streptophyta</taxon>
        <taxon>Embryophyta</taxon>
        <taxon>Tracheophyta</taxon>
        <taxon>Spermatophyta</taxon>
        <taxon>Magnoliopsida</taxon>
        <taxon>eudicotyledons</taxon>
        <taxon>Gunneridae</taxon>
        <taxon>Pentapetalae</taxon>
        <taxon>asterids</taxon>
        <taxon>campanulids</taxon>
        <taxon>Asterales</taxon>
        <taxon>Asteraceae</taxon>
        <taxon>Asteroideae</taxon>
        <taxon>Anthemideae</taxon>
        <taxon>Anthemidinae</taxon>
        <taxon>Tanacetum</taxon>
    </lineage>
</organism>
<proteinExistence type="predicted"/>
<dbReference type="InterPro" id="IPR011009">
    <property type="entry name" value="Kinase-like_dom_sf"/>
</dbReference>